<comment type="caution">
    <text evidence="1">The sequence shown here is derived from an EMBL/GenBank/DDBJ whole genome shotgun (WGS) entry which is preliminary data.</text>
</comment>
<evidence type="ECO:0000313" key="1">
    <source>
        <dbReference type="EMBL" id="MDF1610892.1"/>
    </source>
</evidence>
<dbReference type="Proteomes" id="UP001221302">
    <property type="component" value="Unassembled WGS sequence"/>
</dbReference>
<sequence>MKLLLAIFLMQLNIIAQVHKYEPIEGKLMGIWPHENRLRSTQKLNQLKNDFGFNYLLVAAPYGDVWYDSIKNSDYDSDHIVKQIYFPDYLNRENWFWKNIYSLGNVYAYYFDEPISRKFSFTGITKLITIFSEKGLYPKSKFFLGEINEYRAKKLERLVDIISYTGYGAKGKDGEDQVNSWIKWKNFLGDKFSMLWIAAHEDSTHFRTLFKAAKELGYNSIWFYQYEPLETDKEISEKVIYDFCEAAVEFGFMRYKKD</sequence>
<accession>A0AAE3TCX4</accession>
<keyword evidence="2" id="KW-1185">Reference proteome</keyword>
<organism evidence="1 2">
    <name type="scientific">Stygiobacter electus</name>
    <dbReference type="NCBI Taxonomy" id="3032292"/>
    <lineage>
        <taxon>Bacteria</taxon>
        <taxon>Pseudomonadati</taxon>
        <taxon>Ignavibacteriota</taxon>
        <taxon>Ignavibacteria</taxon>
        <taxon>Ignavibacteriales</taxon>
        <taxon>Melioribacteraceae</taxon>
        <taxon>Stygiobacter</taxon>
    </lineage>
</organism>
<dbReference type="AlphaFoldDB" id="A0AAE3TCX4"/>
<evidence type="ECO:0000313" key="2">
    <source>
        <dbReference type="Proteomes" id="UP001221302"/>
    </source>
</evidence>
<reference evidence="1" key="1">
    <citation type="submission" date="2023-03" db="EMBL/GenBank/DDBJ databases">
        <title>Stygiobacter electus gen. nov., sp. nov., facultatively anaerobic thermotolerant bacterium of the class Ignavibacteria from a well of Yessentuki mineral water deposit.</title>
        <authorList>
            <person name="Podosokorskaya O.A."/>
            <person name="Elcheninov A.G."/>
            <person name="Petrova N.F."/>
            <person name="Zavarzina D.G."/>
            <person name="Kublanov I.V."/>
            <person name="Merkel A.Y."/>
        </authorList>
    </citation>
    <scope>NUCLEOTIDE SEQUENCE</scope>
    <source>
        <strain evidence="1">09-Me</strain>
    </source>
</reference>
<dbReference type="EMBL" id="JARGDL010000002">
    <property type="protein sequence ID" value="MDF1610892.1"/>
    <property type="molecule type" value="Genomic_DNA"/>
</dbReference>
<gene>
    <name evidence="1" type="ORF">P0M35_01905</name>
</gene>
<name>A0AAE3TCX4_9BACT</name>
<protein>
    <submittedName>
        <fullName evidence="1">Uncharacterized protein</fullName>
    </submittedName>
</protein>
<dbReference type="RefSeq" id="WP_321534658.1">
    <property type="nucleotide sequence ID" value="NZ_JARGDL010000002.1"/>
</dbReference>
<proteinExistence type="predicted"/>